<dbReference type="EMBL" id="VWXT01000418">
    <property type="protein sequence ID" value="KAA6173409.1"/>
    <property type="molecule type" value="Genomic_DNA"/>
</dbReference>
<dbReference type="AlphaFoldDB" id="A0A5M8EN41"/>
<dbReference type="RefSeq" id="WP_150054951.1">
    <property type="nucleotide sequence ID" value="NZ_VWXT01000418.1"/>
</dbReference>
<protein>
    <submittedName>
        <fullName evidence="1">AbiV family abortive infection protein</fullName>
    </submittedName>
</protein>
<evidence type="ECO:0000313" key="1">
    <source>
        <dbReference type="EMBL" id="KAA6173409.1"/>
    </source>
</evidence>
<dbReference type="Proteomes" id="UP000323909">
    <property type="component" value="Unassembled WGS sequence"/>
</dbReference>
<accession>A0A5M8EN41</accession>
<dbReference type="NCBIfam" id="TIGR04498">
    <property type="entry name" value="AbiV_defense"/>
    <property type="match status" value="1"/>
</dbReference>
<comment type="caution">
    <text evidence="1">The sequence shown here is derived from an EMBL/GenBank/DDBJ whole genome shotgun (WGS) entry which is preliminary data.</text>
</comment>
<evidence type="ECO:0000313" key="2">
    <source>
        <dbReference type="Proteomes" id="UP000323909"/>
    </source>
</evidence>
<sequence length="210" mass="23257">MSLSLKHIDDYIHALLTNAESLIEEAAILFQNSFYARAFTLSHIAREELSKCLMLHAAGVKKLAGHPVDEKKLMARLRDHKAKLTAEHVQTSVIISALGATNQGIDLLQSSSILTEHRNNRKNASLYVGLKDDVVSIPTEQFSSEQASRNIALATDALTYQKNSNKLMGKLSERKPISIPRIEPGDIEIETMTELLEELAKAMKPIIDKG</sequence>
<reference evidence="1 2" key="1">
    <citation type="submission" date="2019-09" db="EMBL/GenBank/DDBJ databases">
        <title>Genomic sequencing of 4 copper resistant soil isolates.</title>
        <authorList>
            <person name="Havryliuk O."/>
        </authorList>
    </citation>
    <scope>NUCLEOTIDE SEQUENCE [LARGE SCALE GENOMIC DNA]</scope>
    <source>
        <strain evidence="1 2">UKR4</strain>
    </source>
</reference>
<dbReference type="Pfam" id="PF18728">
    <property type="entry name" value="HEPN_AbiV"/>
    <property type="match status" value="1"/>
</dbReference>
<proteinExistence type="predicted"/>
<name>A0A5M8EN41_PSEVE</name>
<dbReference type="InterPro" id="IPR030987">
    <property type="entry name" value="AbiV"/>
</dbReference>
<organism evidence="1 2">
    <name type="scientific">Pseudomonas veronii</name>
    <dbReference type="NCBI Taxonomy" id="76761"/>
    <lineage>
        <taxon>Bacteria</taxon>
        <taxon>Pseudomonadati</taxon>
        <taxon>Pseudomonadota</taxon>
        <taxon>Gammaproteobacteria</taxon>
        <taxon>Pseudomonadales</taxon>
        <taxon>Pseudomonadaceae</taxon>
        <taxon>Pseudomonas</taxon>
    </lineage>
</organism>
<gene>
    <name evidence="1" type="ORF">F3K53_23445</name>
</gene>